<dbReference type="EMBL" id="KV878237">
    <property type="protein sequence ID" value="OJZ90885.1"/>
    <property type="molecule type" value="Genomic_DNA"/>
</dbReference>
<feature type="signal peptide" evidence="1">
    <location>
        <begin position="1"/>
        <end position="17"/>
    </location>
</feature>
<dbReference type="Proteomes" id="UP000184063">
    <property type="component" value="Unassembled WGS sequence"/>
</dbReference>
<proteinExistence type="predicted"/>
<gene>
    <name evidence="2" type="ORF">ASPFODRAFT_29318</name>
</gene>
<dbReference type="AlphaFoldDB" id="A0A1M3TVX9"/>
<dbReference type="VEuPathDB" id="FungiDB:ASPFODRAFT_29318"/>
<feature type="chain" id="PRO_5012679979" evidence="1">
    <location>
        <begin position="18"/>
        <end position="127"/>
    </location>
</feature>
<accession>A0A1M3TVX9</accession>
<keyword evidence="1" id="KW-0732">Signal</keyword>
<reference evidence="3" key="1">
    <citation type="journal article" date="2017" name="Genome Biol.">
        <title>Comparative genomics reveals high biological diversity and specific adaptations in the industrially and medically important fungal genus Aspergillus.</title>
        <authorList>
            <person name="de Vries R.P."/>
            <person name="Riley R."/>
            <person name="Wiebenga A."/>
            <person name="Aguilar-Osorio G."/>
            <person name="Amillis S."/>
            <person name="Uchima C.A."/>
            <person name="Anderluh G."/>
            <person name="Asadollahi M."/>
            <person name="Askin M."/>
            <person name="Barry K."/>
            <person name="Battaglia E."/>
            <person name="Bayram O."/>
            <person name="Benocci T."/>
            <person name="Braus-Stromeyer S.A."/>
            <person name="Caldana C."/>
            <person name="Canovas D."/>
            <person name="Cerqueira G.C."/>
            <person name="Chen F."/>
            <person name="Chen W."/>
            <person name="Choi C."/>
            <person name="Clum A."/>
            <person name="Dos Santos R.A."/>
            <person name="Damasio A.R."/>
            <person name="Diallinas G."/>
            <person name="Emri T."/>
            <person name="Fekete E."/>
            <person name="Flipphi M."/>
            <person name="Freyberg S."/>
            <person name="Gallo A."/>
            <person name="Gournas C."/>
            <person name="Habgood R."/>
            <person name="Hainaut M."/>
            <person name="Harispe M.L."/>
            <person name="Henrissat B."/>
            <person name="Hilden K.S."/>
            <person name="Hope R."/>
            <person name="Hossain A."/>
            <person name="Karabika E."/>
            <person name="Karaffa L."/>
            <person name="Karanyi Z."/>
            <person name="Krasevec N."/>
            <person name="Kuo A."/>
            <person name="Kusch H."/>
            <person name="LaButti K."/>
            <person name="Lagendijk E.L."/>
            <person name="Lapidus A."/>
            <person name="Levasseur A."/>
            <person name="Lindquist E."/>
            <person name="Lipzen A."/>
            <person name="Logrieco A.F."/>
            <person name="MacCabe A."/>
            <person name="Maekelae M.R."/>
            <person name="Malavazi I."/>
            <person name="Melin P."/>
            <person name="Meyer V."/>
            <person name="Mielnichuk N."/>
            <person name="Miskei M."/>
            <person name="Molnar A.P."/>
            <person name="Mule G."/>
            <person name="Ngan C.Y."/>
            <person name="Orejas M."/>
            <person name="Orosz E."/>
            <person name="Ouedraogo J.P."/>
            <person name="Overkamp K.M."/>
            <person name="Park H.-S."/>
            <person name="Perrone G."/>
            <person name="Piumi F."/>
            <person name="Punt P.J."/>
            <person name="Ram A.F."/>
            <person name="Ramon A."/>
            <person name="Rauscher S."/>
            <person name="Record E."/>
            <person name="Riano-Pachon D.M."/>
            <person name="Robert V."/>
            <person name="Roehrig J."/>
            <person name="Ruller R."/>
            <person name="Salamov A."/>
            <person name="Salih N.S."/>
            <person name="Samson R.A."/>
            <person name="Sandor E."/>
            <person name="Sanguinetti M."/>
            <person name="Schuetze T."/>
            <person name="Sepcic K."/>
            <person name="Shelest E."/>
            <person name="Sherlock G."/>
            <person name="Sophianopoulou V."/>
            <person name="Squina F.M."/>
            <person name="Sun H."/>
            <person name="Susca A."/>
            <person name="Todd R.B."/>
            <person name="Tsang A."/>
            <person name="Unkles S.E."/>
            <person name="van de Wiele N."/>
            <person name="van Rossen-Uffink D."/>
            <person name="Oliveira J.V."/>
            <person name="Vesth T.C."/>
            <person name="Visser J."/>
            <person name="Yu J.-H."/>
            <person name="Zhou M."/>
            <person name="Andersen M.R."/>
            <person name="Archer D.B."/>
            <person name="Baker S.E."/>
            <person name="Benoit I."/>
            <person name="Brakhage A.A."/>
            <person name="Braus G.H."/>
            <person name="Fischer R."/>
            <person name="Frisvad J.C."/>
            <person name="Goldman G.H."/>
            <person name="Houbraken J."/>
            <person name="Oakley B."/>
            <person name="Pocsi I."/>
            <person name="Scazzocchio C."/>
            <person name="Seiboth B."/>
            <person name="vanKuyk P.A."/>
            <person name="Wortman J."/>
            <person name="Dyer P.S."/>
            <person name="Grigoriev I.V."/>
        </authorList>
    </citation>
    <scope>NUCLEOTIDE SEQUENCE [LARGE SCALE GENOMIC DNA]</scope>
    <source>
        <strain evidence="3">CBS 106.47</strain>
    </source>
</reference>
<protein>
    <submittedName>
        <fullName evidence="2">Uncharacterized protein</fullName>
    </submittedName>
</protein>
<evidence type="ECO:0000313" key="3">
    <source>
        <dbReference type="Proteomes" id="UP000184063"/>
    </source>
</evidence>
<evidence type="ECO:0000313" key="2">
    <source>
        <dbReference type="EMBL" id="OJZ90885.1"/>
    </source>
</evidence>
<organism evidence="2 3">
    <name type="scientific">Aspergillus luchuensis (strain CBS 106.47)</name>
    <dbReference type="NCBI Taxonomy" id="1137211"/>
    <lineage>
        <taxon>Eukaryota</taxon>
        <taxon>Fungi</taxon>
        <taxon>Dikarya</taxon>
        <taxon>Ascomycota</taxon>
        <taxon>Pezizomycotina</taxon>
        <taxon>Eurotiomycetes</taxon>
        <taxon>Eurotiomycetidae</taxon>
        <taxon>Eurotiales</taxon>
        <taxon>Aspergillaceae</taxon>
        <taxon>Aspergillus</taxon>
        <taxon>Aspergillus subgen. Circumdati</taxon>
    </lineage>
</organism>
<evidence type="ECO:0000256" key="1">
    <source>
        <dbReference type="SAM" id="SignalP"/>
    </source>
</evidence>
<name>A0A1M3TVX9_ASPLC</name>
<sequence>MSLQRLTLSMVWVLGSAERFLIHFHEKYAGFRYCSQIIGERYLGKVNSDADHCFTTPEGDTNVVDPSGMINTRHWHSDDLLMMVKAIEEEGDRDVAGTGIQCIHSYKFTHLPDKGAHGYLALACGLH</sequence>